<keyword evidence="6" id="KW-1185">Reference proteome</keyword>
<dbReference type="Proteomes" id="UP001210211">
    <property type="component" value="Unassembled WGS sequence"/>
</dbReference>
<feature type="region of interest" description="Disordered" evidence="4">
    <location>
        <begin position="153"/>
        <end position="181"/>
    </location>
</feature>
<keyword evidence="2" id="KW-0804">Transcription</keyword>
<feature type="compositionally biased region" description="Polar residues" evidence="4">
    <location>
        <begin position="88"/>
        <end position="100"/>
    </location>
</feature>
<accession>A0AAD5Z7A1</accession>
<feature type="region of interest" description="Leucine repeat I (LRI)" evidence="3">
    <location>
        <begin position="239"/>
        <end position="299"/>
    </location>
</feature>
<feature type="region of interest" description="SAW" evidence="3">
    <location>
        <begin position="537"/>
        <end position="613"/>
    </location>
</feature>
<feature type="region of interest" description="VHIID" evidence="3">
    <location>
        <begin position="318"/>
        <end position="383"/>
    </location>
</feature>
<name>A0AAD5Z7A1_9POAL</name>
<dbReference type="PANTHER" id="PTHR31636">
    <property type="entry name" value="OSJNBA0084A10.13 PROTEIN-RELATED"/>
    <property type="match status" value="1"/>
</dbReference>
<evidence type="ECO:0008006" key="7">
    <source>
        <dbReference type="Google" id="ProtNLM"/>
    </source>
</evidence>
<comment type="caution">
    <text evidence="5">The sequence shown here is derived from an EMBL/GenBank/DDBJ whole genome shotgun (WGS) entry which is preliminary data.</text>
</comment>
<organism evidence="5 6">
    <name type="scientific">Rhynchospora tenuis</name>
    <dbReference type="NCBI Taxonomy" id="198213"/>
    <lineage>
        <taxon>Eukaryota</taxon>
        <taxon>Viridiplantae</taxon>
        <taxon>Streptophyta</taxon>
        <taxon>Embryophyta</taxon>
        <taxon>Tracheophyta</taxon>
        <taxon>Spermatophyta</taxon>
        <taxon>Magnoliopsida</taxon>
        <taxon>Liliopsida</taxon>
        <taxon>Poales</taxon>
        <taxon>Cyperaceae</taxon>
        <taxon>Cyperoideae</taxon>
        <taxon>Rhynchosporeae</taxon>
        <taxon>Rhynchospora</taxon>
    </lineage>
</organism>
<evidence type="ECO:0000256" key="4">
    <source>
        <dbReference type="SAM" id="MobiDB-lite"/>
    </source>
</evidence>
<dbReference type="EMBL" id="JAMRDG010000002">
    <property type="protein sequence ID" value="KAJ3688206.1"/>
    <property type="molecule type" value="Genomic_DNA"/>
</dbReference>
<protein>
    <recommendedName>
        <fullName evidence="7">GRAS family transcription factor</fullName>
    </recommendedName>
</protein>
<sequence>MTEGNSFEIVPKIDPYVRLVSEDYPDIALNATLSYLSQILMEEDIDEKDILYIKQSALHAMEKPFYDIIGQKYPPPTEPQLLNHKRSSPSSTNDQFLDQLNSTSGMLPASEFNKGVEEGIKFLPRLDKLVLDLEASKVIHPLVHDEGKDLVKVNSNEDGNEKYKGPTEYGSKGKNKSDGDLDLLEGRNRKIAMSNLEEPPRNAMFDEVLLDHDPDVTIVQEGIQHNANIYSEQSRVESTDFKALLIQCSHAVSGNDRHLAEDLINQIRKLSSLDGDWTQRVAYVFADALEARLNGTGSEAWRRIVAKRIPASEYLKVAQLNVTLCPFPRISIYFGNQTILNVVGKAPKLHIIDFGIGLGFQWPSLIQALSNKCGRPTKLRITGIDFPHPGFRPAELVHETGRRLEAYAERFNVPFEYRGIASNWESVSIDDLKIDRNEVLIVYTMYRFREVGDESIALDSPRNRVLNLIRLIRPHIFIEGILSITSFSPFFITRFRQGLLLYSSIFEILDILIPRDNKQRQFIERNILGRDIYNVLACEGSDWIVKPETYKQWHKRNLRAGFEQIPLDPVILKECKDKVKKVNHNGIFSIDEDKNWLLLCWSGRATHAISTWKPKLALV</sequence>
<evidence type="ECO:0000256" key="2">
    <source>
        <dbReference type="ARBA" id="ARBA00023163"/>
    </source>
</evidence>
<comment type="similarity">
    <text evidence="3">Belongs to the GRAS family.</text>
</comment>
<feature type="short sequence motif" description="VHIID" evidence="3">
    <location>
        <begin position="349"/>
        <end position="353"/>
    </location>
</feature>
<comment type="caution">
    <text evidence="3">Lacks conserved residue(s) required for the propagation of feature annotation.</text>
</comment>
<keyword evidence="1" id="KW-0805">Transcription regulation</keyword>
<evidence type="ECO:0000256" key="3">
    <source>
        <dbReference type="PROSITE-ProRule" id="PRU01191"/>
    </source>
</evidence>
<evidence type="ECO:0000256" key="1">
    <source>
        <dbReference type="ARBA" id="ARBA00023015"/>
    </source>
</evidence>
<feature type="region of interest" description="Disordered" evidence="4">
    <location>
        <begin position="76"/>
        <end position="100"/>
    </location>
</feature>
<dbReference type="InterPro" id="IPR005202">
    <property type="entry name" value="TF_GRAS"/>
</dbReference>
<gene>
    <name evidence="5" type="ORF">LUZ61_017370</name>
</gene>
<feature type="region of interest" description="Leucine repeat II (LRII)" evidence="3">
    <location>
        <begin position="399"/>
        <end position="431"/>
    </location>
</feature>
<dbReference type="AlphaFoldDB" id="A0AAD5Z7A1"/>
<evidence type="ECO:0000313" key="6">
    <source>
        <dbReference type="Proteomes" id="UP001210211"/>
    </source>
</evidence>
<dbReference type="PROSITE" id="PS50985">
    <property type="entry name" value="GRAS"/>
    <property type="match status" value="1"/>
</dbReference>
<dbReference type="Pfam" id="PF03514">
    <property type="entry name" value="GRAS"/>
    <property type="match status" value="1"/>
</dbReference>
<proteinExistence type="inferred from homology"/>
<evidence type="ECO:0000313" key="5">
    <source>
        <dbReference type="EMBL" id="KAJ3688206.1"/>
    </source>
</evidence>
<reference evidence="5 6" key="1">
    <citation type="journal article" date="2022" name="Cell">
        <title>Repeat-based holocentromeres influence genome architecture and karyotype evolution.</title>
        <authorList>
            <person name="Hofstatter P.G."/>
            <person name="Thangavel G."/>
            <person name="Lux T."/>
            <person name="Neumann P."/>
            <person name="Vondrak T."/>
            <person name="Novak P."/>
            <person name="Zhang M."/>
            <person name="Costa L."/>
            <person name="Castellani M."/>
            <person name="Scott A."/>
            <person name="Toegelov H."/>
            <person name="Fuchs J."/>
            <person name="Mata-Sucre Y."/>
            <person name="Dias Y."/>
            <person name="Vanzela A.L.L."/>
            <person name="Huettel B."/>
            <person name="Almeida C.C.S."/>
            <person name="Simkova H."/>
            <person name="Souza G."/>
            <person name="Pedrosa-Harand A."/>
            <person name="Macas J."/>
            <person name="Mayer K.F.X."/>
            <person name="Houben A."/>
            <person name="Marques A."/>
        </authorList>
    </citation>
    <scope>NUCLEOTIDE SEQUENCE [LARGE SCALE GENOMIC DNA]</scope>
    <source>
        <strain evidence="5">RhyTen1mFocal</strain>
    </source>
</reference>